<dbReference type="Pfam" id="PF14774">
    <property type="entry name" value="FAM177"/>
    <property type="match status" value="1"/>
</dbReference>
<evidence type="ECO:0000313" key="4">
    <source>
        <dbReference type="Proteomes" id="UP001108240"/>
    </source>
</evidence>
<keyword evidence="2" id="KW-0472">Membrane</keyword>
<proteinExistence type="predicted"/>
<organism evidence="3 4">
    <name type="scientific">Cyprinus carpio carpio</name>
    <dbReference type="NCBI Taxonomy" id="630221"/>
    <lineage>
        <taxon>Eukaryota</taxon>
        <taxon>Metazoa</taxon>
        <taxon>Chordata</taxon>
        <taxon>Craniata</taxon>
        <taxon>Vertebrata</taxon>
        <taxon>Euteleostomi</taxon>
        <taxon>Actinopterygii</taxon>
        <taxon>Neopterygii</taxon>
        <taxon>Teleostei</taxon>
        <taxon>Ostariophysi</taxon>
        <taxon>Cypriniformes</taxon>
        <taxon>Cyprinidae</taxon>
        <taxon>Cyprininae</taxon>
        <taxon>Cyprinus</taxon>
    </lineage>
</organism>
<dbReference type="AlphaFoldDB" id="A0A9J7YIN7"/>
<dbReference type="InterPro" id="IPR028260">
    <property type="entry name" value="FAM177"/>
</dbReference>
<feature type="transmembrane region" description="Helical" evidence="2">
    <location>
        <begin position="33"/>
        <end position="50"/>
    </location>
</feature>
<keyword evidence="4" id="KW-1185">Reference proteome</keyword>
<reference evidence="3" key="1">
    <citation type="submission" date="2025-08" db="UniProtKB">
        <authorList>
            <consortium name="Ensembl"/>
        </authorList>
    </citation>
    <scope>IDENTIFICATION</scope>
</reference>
<keyword evidence="2" id="KW-1133">Transmembrane helix</keyword>
<dbReference type="GeneTree" id="ENSGT00390000016736"/>
<feature type="region of interest" description="Disordered" evidence="1">
    <location>
        <begin position="198"/>
        <end position="219"/>
    </location>
</feature>
<sequence>MIVRYFAVYLFNTILQRTRLSLALFDDTPRSRLVFVIIRFAIYAVVWICIHHRVYLQITMSTCNSKSFNVYSPLKSASAICFVQHLFSRFFRSCGSHWLDLIAILAIQVYQDKYVSRYVVHLSWNDARQTTSVCVRLPPVMVKVTFCTSFEDFFEDVLTKGAQHRGLSWKGPSMHADEPQRDVSPRQVKVIHFSSGETLTEDDDGEEEEAQHQLRQAPSVSDPGTWTWKDYSRFWGTQILRKSLLFCDFLGEKMAGLLGLNAAKYQYAVDQYQREHKNEAEGEVLSASTSVNDEEIINLSKIASKHKQYGATNVQDLPQQTLEETLRYKGEQNEGYSSNE</sequence>
<evidence type="ECO:0000256" key="2">
    <source>
        <dbReference type="SAM" id="Phobius"/>
    </source>
</evidence>
<accession>A0A9J7YIN7</accession>
<reference evidence="3" key="2">
    <citation type="submission" date="2025-09" db="UniProtKB">
        <authorList>
            <consortium name="Ensembl"/>
        </authorList>
    </citation>
    <scope>IDENTIFICATION</scope>
</reference>
<evidence type="ECO:0008006" key="5">
    <source>
        <dbReference type="Google" id="ProtNLM"/>
    </source>
</evidence>
<protein>
    <recommendedName>
        <fullName evidence="5">Protein FAM177A1</fullName>
    </recommendedName>
</protein>
<name>A0A9J7YIN7_CYPCA</name>
<evidence type="ECO:0000313" key="3">
    <source>
        <dbReference type="Ensembl" id="ENSCCRP00000120164.1"/>
    </source>
</evidence>
<feature type="compositionally biased region" description="Acidic residues" evidence="1">
    <location>
        <begin position="199"/>
        <end position="209"/>
    </location>
</feature>
<evidence type="ECO:0000256" key="1">
    <source>
        <dbReference type="SAM" id="MobiDB-lite"/>
    </source>
</evidence>
<dbReference type="Proteomes" id="UP001108240">
    <property type="component" value="Unplaced"/>
</dbReference>
<keyword evidence="2" id="KW-0812">Transmembrane</keyword>
<dbReference type="PANTHER" id="PTHR31206">
    <property type="entry name" value="LP10445P"/>
    <property type="match status" value="1"/>
</dbReference>
<dbReference type="Ensembl" id="ENSCCRT00000192624.1">
    <property type="protein sequence ID" value="ENSCCRP00000120164.1"/>
    <property type="gene ID" value="ENSCCRG00000073885.1"/>
</dbReference>
<dbReference type="PANTHER" id="PTHR31206:SF5">
    <property type="entry name" value="PROTEIN FAM177A1"/>
    <property type="match status" value="1"/>
</dbReference>